<reference evidence="2 3" key="1">
    <citation type="journal article" date="2015" name="Genome Announc.">
        <title>Complete Genome Sequence of the Novel Leech Symbiont Mucinivorans hirudinis M3T.</title>
        <authorList>
            <person name="Nelson M.C."/>
            <person name="Bomar L."/>
            <person name="Graf J."/>
        </authorList>
    </citation>
    <scope>NUCLEOTIDE SEQUENCE [LARGE SCALE GENOMIC DNA]</scope>
    <source>
        <strain evidence="3">M3</strain>
    </source>
</reference>
<evidence type="ECO:0008006" key="4">
    <source>
        <dbReference type="Google" id="ProtNLM"/>
    </source>
</evidence>
<protein>
    <recommendedName>
        <fullName evidence="4">Beta-lactamase-inhibitor-like PepSY-like domain-containing protein</fullName>
    </recommendedName>
</protein>
<dbReference type="EMBL" id="HG934468">
    <property type="protein sequence ID" value="CDN30242.1"/>
    <property type="molecule type" value="Genomic_DNA"/>
</dbReference>
<sequence length="163" mass="18659">MKKITLILIVALMPTISFAQKEATDAEVAELTKKAVESLKMAFQVPSDIKSYDNVIWKLFPTINMWTFLKLNTRNGMIFQLQYDVQGKNRMESILNPTILAEGKDAIIGRFTLYPTQNSWTFILLDQIDGRAYQVQWSQDEKKRGIVPIVGVSFSYSNQPNTF</sequence>
<feature type="signal peptide" evidence="1">
    <location>
        <begin position="1"/>
        <end position="19"/>
    </location>
</feature>
<evidence type="ECO:0000313" key="2">
    <source>
        <dbReference type="EMBL" id="CDN30242.1"/>
    </source>
</evidence>
<evidence type="ECO:0000313" key="3">
    <source>
        <dbReference type="Proteomes" id="UP000027616"/>
    </source>
</evidence>
<evidence type="ECO:0000256" key="1">
    <source>
        <dbReference type="SAM" id="SignalP"/>
    </source>
</evidence>
<keyword evidence="3" id="KW-1185">Reference proteome</keyword>
<accession>A0A060R5X4</accession>
<dbReference type="Proteomes" id="UP000027616">
    <property type="component" value="Chromosome I"/>
</dbReference>
<keyword evidence="1" id="KW-0732">Signal</keyword>
<dbReference type="KEGG" id="rbc:BN938_0135"/>
<dbReference type="eggNOG" id="ENOG50312NW">
    <property type="taxonomic scope" value="Bacteria"/>
</dbReference>
<name>A0A060R5X4_9BACT</name>
<dbReference type="AlphaFoldDB" id="A0A060R5X4"/>
<proteinExistence type="predicted"/>
<organism evidence="2 3">
    <name type="scientific">Mucinivorans hirudinis</name>
    <dbReference type="NCBI Taxonomy" id="1433126"/>
    <lineage>
        <taxon>Bacteria</taxon>
        <taxon>Pseudomonadati</taxon>
        <taxon>Bacteroidota</taxon>
        <taxon>Bacteroidia</taxon>
        <taxon>Bacteroidales</taxon>
        <taxon>Rikenellaceae</taxon>
        <taxon>Mucinivorans</taxon>
    </lineage>
</organism>
<gene>
    <name evidence="2" type="ORF">BN938_0135</name>
</gene>
<dbReference type="HOGENOM" id="CLU_147832_0_0_10"/>
<feature type="chain" id="PRO_5001590625" description="Beta-lactamase-inhibitor-like PepSY-like domain-containing protein" evidence="1">
    <location>
        <begin position="20"/>
        <end position="163"/>
    </location>
</feature>